<feature type="compositionally biased region" description="Low complexity" evidence="2">
    <location>
        <begin position="60"/>
        <end position="71"/>
    </location>
</feature>
<evidence type="ECO:0008006" key="6">
    <source>
        <dbReference type="Google" id="ProtNLM"/>
    </source>
</evidence>
<dbReference type="EMBL" id="JACLYU010000002">
    <property type="protein sequence ID" value="MBM6699031.1"/>
    <property type="molecule type" value="Genomic_DNA"/>
</dbReference>
<protein>
    <recommendedName>
        <fullName evidence="6">Lipoprotein</fullName>
    </recommendedName>
</protein>
<reference evidence="4" key="2">
    <citation type="journal article" date="2021" name="Sci. Rep.">
        <title>The distribution of antibiotic resistance genes in chicken gut microbiota commensals.</title>
        <authorList>
            <person name="Juricova H."/>
            <person name="Matiasovicova J."/>
            <person name="Kubasova T."/>
            <person name="Cejkova D."/>
            <person name="Rychlik I."/>
        </authorList>
    </citation>
    <scope>NUCLEOTIDE SEQUENCE</scope>
    <source>
        <strain evidence="4">An836</strain>
    </source>
</reference>
<accession>A0A938WW65</accession>
<evidence type="ECO:0000256" key="1">
    <source>
        <dbReference type="SAM" id="Coils"/>
    </source>
</evidence>
<evidence type="ECO:0000313" key="5">
    <source>
        <dbReference type="Proteomes" id="UP000718821"/>
    </source>
</evidence>
<feature type="region of interest" description="Disordered" evidence="2">
    <location>
        <begin position="46"/>
        <end position="78"/>
    </location>
</feature>
<feature type="signal peptide" evidence="3">
    <location>
        <begin position="1"/>
        <end position="24"/>
    </location>
</feature>
<evidence type="ECO:0000256" key="3">
    <source>
        <dbReference type="SAM" id="SignalP"/>
    </source>
</evidence>
<organism evidence="4 5">
    <name type="scientific">Bifidobacterium pullorum subsp. saeculare</name>
    <dbReference type="NCBI Taxonomy" id="78257"/>
    <lineage>
        <taxon>Bacteria</taxon>
        <taxon>Bacillati</taxon>
        <taxon>Actinomycetota</taxon>
        <taxon>Actinomycetes</taxon>
        <taxon>Bifidobacteriales</taxon>
        <taxon>Bifidobacteriaceae</taxon>
        <taxon>Bifidobacterium</taxon>
    </lineage>
</organism>
<reference evidence="4" key="1">
    <citation type="submission" date="2020-08" db="EMBL/GenBank/DDBJ databases">
        <authorList>
            <person name="Cejkova D."/>
            <person name="Kubasova T."/>
            <person name="Jahodarova E."/>
            <person name="Rychlik I."/>
        </authorList>
    </citation>
    <scope>NUCLEOTIDE SEQUENCE</scope>
    <source>
        <strain evidence="4">An836</strain>
    </source>
</reference>
<keyword evidence="3" id="KW-0732">Signal</keyword>
<sequence length="179" mass="18509">MDMTTTTRTIAASLAALTTLAGLAGCSSTSSDERVLDKLDGIERRLDDLESRQGAGSGGAASPDDAGDNGATTSGGTAADLERAVADYEAKAKAAAATAGQAAVPSTPADRPKAYVEAKAPLETLSHQIDELDDRLEAAVMQGSIDRTTYFSLEQRLDQADDTLDQAEDRLEAAMGVDD</sequence>
<feature type="coiled-coil region" evidence="1">
    <location>
        <begin position="122"/>
        <end position="177"/>
    </location>
</feature>
<keyword evidence="1" id="KW-0175">Coiled coil</keyword>
<dbReference type="Proteomes" id="UP000718821">
    <property type="component" value="Unassembled WGS sequence"/>
</dbReference>
<gene>
    <name evidence="4" type="ORF">H7U32_01545</name>
</gene>
<comment type="caution">
    <text evidence="4">The sequence shown here is derived from an EMBL/GenBank/DDBJ whole genome shotgun (WGS) entry which is preliminary data.</text>
</comment>
<dbReference type="RefSeq" id="WP_204467445.1">
    <property type="nucleotide sequence ID" value="NZ_JACLYU010000002.1"/>
</dbReference>
<proteinExistence type="predicted"/>
<feature type="chain" id="PRO_5038733580" description="Lipoprotein" evidence="3">
    <location>
        <begin position="25"/>
        <end position="179"/>
    </location>
</feature>
<dbReference type="AlphaFoldDB" id="A0A938WW65"/>
<evidence type="ECO:0000256" key="2">
    <source>
        <dbReference type="SAM" id="MobiDB-lite"/>
    </source>
</evidence>
<evidence type="ECO:0000313" key="4">
    <source>
        <dbReference type="EMBL" id="MBM6699031.1"/>
    </source>
</evidence>
<keyword evidence="5" id="KW-1185">Reference proteome</keyword>
<name>A0A938WW65_9BIFI</name>